<gene>
    <name evidence="2" type="ORF">JQN83_09865</name>
</gene>
<organism evidence="2 3">
    <name type="scientific">Micromonospora antibiotica</name>
    <dbReference type="NCBI Taxonomy" id="2807623"/>
    <lineage>
        <taxon>Bacteria</taxon>
        <taxon>Bacillati</taxon>
        <taxon>Actinomycetota</taxon>
        <taxon>Actinomycetes</taxon>
        <taxon>Micromonosporales</taxon>
        <taxon>Micromonosporaceae</taxon>
        <taxon>Micromonospora</taxon>
    </lineage>
</organism>
<sequence>MATQPQIHGHADERYGRVADVFRANFTDRGEVGAAVTVYVGGRQVVDLYGGTADPRTGRPWTAHTPVVVYSCTKGILAVCAYLLVQQGRLDLDAPVTRYWPEFGQHGKADIPVRWLLTHQSGLPALDRPLTLDEVLAWDPVITAIEAQAPLWQPGTAHSYHPMTYGWLIGEVIHRITGQLPGVFFRDALAAPLGLRTWLGLPATERDTVAWNVAPPPEAEPFVDPVADRGITMGGAFAFPADDAGLVSFNDPAIQAAGIPGAGAVSTADGLARLYAACVSPVAGPPVLDPASIDDATVVRSRGQQRHGPPDTGQRWGSGFLLHSPPARPLLSERSFGHDGAGGNLGFGDDAHQVGFGYVVNQMQGMGDERANLLTAALRSCLDDRPAR</sequence>
<dbReference type="PANTHER" id="PTHR43319">
    <property type="entry name" value="BETA-LACTAMASE-RELATED"/>
    <property type="match status" value="1"/>
</dbReference>
<evidence type="ECO:0000313" key="3">
    <source>
        <dbReference type="Proteomes" id="UP000671399"/>
    </source>
</evidence>
<name>A0ABS3V678_9ACTN</name>
<dbReference type="Gene3D" id="3.40.710.10">
    <property type="entry name" value="DD-peptidase/beta-lactamase superfamily"/>
    <property type="match status" value="1"/>
</dbReference>
<keyword evidence="3" id="KW-1185">Reference proteome</keyword>
<dbReference type="PANTHER" id="PTHR43319:SF3">
    <property type="entry name" value="BETA-LACTAMASE-RELATED DOMAIN-CONTAINING PROTEIN"/>
    <property type="match status" value="1"/>
</dbReference>
<accession>A0ABS3V678</accession>
<dbReference type="Pfam" id="PF00144">
    <property type="entry name" value="Beta-lactamase"/>
    <property type="match status" value="1"/>
</dbReference>
<evidence type="ECO:0000313" key="2">
    <source>
        <dbReference type="EMBL" id="MBO4161122.1"/>
    </source>
</evidence>
<dbReference type="EMBL" id="JAGFWR010000003">
    <property type="protein sequence ID" value="MBO4161122.1"/>
    <property type="molecule type" value="Genomic_DNA"/>
</dbReference>
<dbReference type="RefSeq" id="WP_208566755.1">
    <property type="nucleotide sequence ID" value="NZ_JAGFWR010000003.1"/>
</dbReference>
<feature type="domain" description="Beta-lactamase-related" evidence="1">
    <location>
        <begin position="22"/>
        <end position="373"/>
    </location>
</feature>
<proteinExistence type="predicted"/>
<dbReference type="InterPro" id="IPR012338">
    <property type="entry name" value="Beta-lactam/transpept-like"/>
</dbReference>
<dbReference type="InterPro" id="IPR001466">
    <property type="entry name" value="Beta-lactam-related"/>
</dbReference>
<reference evidence="2 3" key="1">
    <citation type="submission" date="2021-03" db="EMBL/GenBank/DDBJ databases">
        <authorList>
            <person name="Lee D.-H."/>
        </authorList>
    </citation>
    <scope>NUCLEOTIDE SEQUENCE [LARGE SCALE GENOMIC DNA]</scope>
    <source>
        <strain evidence="2 3">MMS20-R2-23</strain>
    </source>
</reference>
<dbReference type="InterPro" id="IPR052907">
    <property type="entry name" value="Beta-lactamase/esterase"/>
</dbReference>
<protein>
    <submittedName>
        <fullName evidence="2">Beta-lactamase family protein</fullName>
    </submittedName>
</protein>
<comment type="caution">
    <text evidence="2">The sequence shown here is derived from an EMBL/GenBank/DDBJ whole genome shotgun (WGS) entry which is preliminary data.</text>
</comment>
<dbReference type="Proteomes" id="UP000671399">
    <property type="component" value="Unassembled WGS sequence"/>
</dbReference>
<dbReference type="SUPFAM" id="SSF56601">
    <property type="entry name" value="beta-lactamase/transpeptidase-like"/>
    <property type="match status" value="1"/>
</dbReference>
<evidence type="ECO:0000259" key="1">
    <source>
        <dbReference type="Pfam" id="PF00144"/>
    </source>
</evidence>